<evidence type="ECO:0000256" key="1">
    <source>
        <dbReference type="SAM" id="Coils"/>
    </source>
</evidence>
<comment type="caution">
    <text evidence="2">The sequence shown here is derived from an EMBL/GenBank/DDBJ whole genome shotgun (WGS) entry which is preliminary data.</text>
</comment>
<proteinExistence type="predicted"/>
<dbReference type="InterPro" id="IPR036047">
    <property type="entry name" value="F-box-like_dom_sf"/>
</dbReference>
<organism evidence="2 3">
    <name type="scientific">Pholiota conissans</name>
    <dbReference type="NCBI Taxonomy" id="109636"/>
    <lineage>
        <taxon>Eukaryota</taxon>
        <taxon>Fungi</taxon>
        <taxon>Dikarya</taxon>
        <taxon>Basidiomycota</taxon>
        <taxon>Agaricomycotina</taxon>
        <taxon>Agaricomycetes</taxon>
        <taxon>Agaricomycetidae</taxon>
        <taxon>Agaricales</taxon>
        <taxon>Agaricineae</taxon>
        <taxon>Strophariaceae</taxon>
        <taxon>Pholiota</taxon>
    </lineage>
</organism>
<dbReference type="EMBL" id="MU155157">
    <property type="protein sequence ID" value="KAF9483110.1"/>
    <property type="molecule type" value="Genomic_DNA"/>
</dbReference>
<evidence type="ECO:0000313" key="2">
    <source>
        <dbReference type="EMBL" id="KAF9483110.1"/>
    </source>
</evidence>
<dbReference type="Proteomes" id="UP000807469">
    <property type="component" value="Unassembled WGS sequence"/>
</dbReference>
<dbReference type="AlphaFoldDB" id="A0A9P5ZA93"/>
<evidence type="ECO:0008006" key="4">
    <source>
        <dbReference type="Google" id="ProtNLM"/>
    </source>
</evidence>
<feature type="coiled-coil region" evidence="1">
    <location>
        <begin position="34"/>
        <end position="61"/>
    </location>
</feature>
<accession>A0A9P5ZA93</accession>
<dbReference type="OrthoDB" id="2269034at2759"/>
<keyword evidence="3" id="KW-1185">Reference proteome</keyword>
<keyword evidence="1" id="KW-0175">Coiled coil</keyword>
<dbReference type="Gene3D" id="1.20.1280.50">
    <property type="match status" value="1"/>
</dbReference>
<evidence type="ECO:0000313" key="3">
    <source>
        <dbReference type="Proteomes" id="UP000807469"/>
    </source>
</evidence>
<protein>
    <recommendedName>
        <fullName evidence="4">F-box domain-containing protein</fullName>
    </recommendedName>
</protein>
<reference evidence="2" key="1">
    <citation type="submission" date="2020-11" db="EMBL/GenBank/DDBJ databases">
        <authorList>
            <consortium name="DOE Joint Genome Institute"/>
            <person name="Ahrendt S."/>
            <person name="Riley R."/>
            <person name="Andreopoulos W."/>
            <person name="Labutti K."/>
            <person name="Pangilinan J."/>
            <person name="Ruiz-Duenas F.J."/>
            <person name="Barrasa J.M."/>
            <person name="Sanchez-Garcia M."/>
            <person name="Camarero S."/>
            <person name="Miyauchi S."/>
            <person name="Serrano A."/>
            <person name="Linde D."/>
            <person name="Babiker R."/>
            <person name="Drula E."/>
            <person name="Ayuso-Fernandez I."/>
            <person name="Pacheco R."/>
            <person name="Padilla G."/>
            <person name="Ferreira P."/>
            <person name="Barriuso J."/>
            <person name="Kellner H."/>
            <person name="Castanera R."/>
            <person name="Alfaro M."/>
            <person name="Ramirez L."/>
            <person name="Pisabarro A.G."/>
            <person name="Kuo A."/>
            <person name="Tritt A."/>
            <person name="Lipzen A."/>
            <person name="He G."/>
            <person name="Yan M."/>
            <person name="Ng V."/>
            <person name="Cullen D."/>
            <person name="Martin F."/>
            <person name="Rosso M.-N."/>
            <person name="Henrissat B."/>
            <person name="Hibbett D."/>
            <person name="Martinez A.T."/>
            <person name="Grigoriev I.V."/>
        </authorList>
    </citation>
    <scope>NUCLEOTIDE SEQUENCE</scope>
    <source>
        <strain evidence="2">CIRM-BRFM 674</strain>
    </source>
</reference>
<name>A0A9P5ZA93_9AGAR</name>
<sequence length="204" mass="23372">MNLHCQYCQCPRSTENEYICQPTDADACVACQRVAELDAKLERMREAIADLERERRRWKVQVNANHDKLTWRVPPEIVASILKFSLPENVTTLNLQYVTSMSTLGAPLVLSAVSRRWRDIAHSTPQLWTDVPLHLVESNYHSLPTLATDWMNKSGQCPLSINICVPKNETEQALDLIRVVNQFSSQWIHLQYDAPVVIAKDDFL</sequence>
<dbReference type="SUPFAM" id="SSF81383">
    <property type="entry name" value="F-box domain"/>
    <property type="match status" value="1"/>
</dbReference>
<gene>
    <name evidence="2" type="ORF">BDN70DRAFT_990593</name>
</gene>